<keyword evidence="1" id="KW-0472">Membrane</keyword>
<dbReference type="RefSeq" id="WP_190307439.1">
    <property type="nucleotide sequence ID" value="NZ_JACNYK010000001.1"/>
</dbReference>
<dbReference type="PANTHER" id="PTHR28008">
    <property type="entry name" value="DOMAIN PROTEIN, PUTATIVE (AFU_ORTHOLOGUE AFUA_3G10980)-RELATED"/>
    <property type="match status" value="1"/>
</dbReference>
<feature type="transmembrane region" description="Helical" evidence="1">
    <location>
        <begin position="40"/>
        <end position="59"/>
    </location>
</feature>
<protein>
    <submittedName>
        <fullName evidence="2">VanZ family protein</fullName>
    </submittedName>
</protein>
<dbReference type="Proteomes" id="UP000606494">
    <property type="component" value="Unassembled WGS sequence"/>
</dbReference>
<sequence>MWRTIFKYIWAIIWGVIMLLLVGLPSDDLPSSNYFEGFDKMAHCGFFFVFTALLLWGSISRSADAPSKIKTVIIAFFAASIFAFATEAIQYYLSTGRQADWWDIFADYVGIGMALFSYILFYQRRALQ</sequence>
<evidence type="ECO:0000256" key="1">
    <source>
        <dbReference type="SAM" id="Phobius"/>
    </source>
</evidence>
<evidence type="ECO:0000313" key="2">
    <source>
        <dbReference type="EMBL" id="MBD1424279.1"/>
    </source>
</evidence>
<dbReference type="PANTHER" id="PTHR28008:SF1">
    <property type="entry name" value="DOMAIN PROTEIN, PUTATIVE (AFU_ORTHOLOGUE AFUA_3G10980)-RELATED"/>
    <property type="match status" value="1"/>
</dbReference>
<dbReference type="NCBIfam" id="NF037970">
    <property type="entry name" value="vanZ_1"/>
    <property type="match status" value="1"/>
</dbReference>
<name>A0ABR7XYY8_9SPHI</name>
<feature type="transmembrane region" description="Helical" evidence="1">
    <location>
        <begin position="7"/>
        <end position="25"/>
    </location>
</feature>
<feature type="transmembrane region" description="Helical" evidence="1">
    <location>
        <begin position="71"/>
        <end position="93"/>
    </location>
</feature>
<organism evidence="2 3">
    <name type="scientific">Sphingobacterium arenae</name>
    <dbReference type="NCBI Taxonomy" id="1280598"/>
    <lineage>
        <taxon>Bacteria</taxon>
        <taxon>Pseudomonadati</taxon>
        <taxon>Bacteroidota</taxon>
        <taxon>Sphingobacteriia</taxon>
        <taxon>Sphingobacteriales</taxon>
        <taxon>Sphingobacteriaceae</taxon>
        <taxon>Sphingobacterium</taxon>
    </lineage>
</organism>
<keyword evidence="1" id="KW-1133">Transmembrane helix</keyword>
<comment type="caution">
    <text evidence="2">The sequence shown here is derived from an EMBL/GenBank/DDBJ whole genome shotgun (WGS) entry which is preliminary data.</text>
</comment>
<reference evidence="2 3" key="1">
    <citation type="submission" date="2020-08" db="EMBL/GenBank/DDBJ databases">
        <title>Sphingobacterium sp. DN00404 isolated from aquaculture water.</title>
        <authorList>
            <person name="Zhang M."/>
        </authorList>
    </citation>
    <scope>NUCLEOTIDE SEQUENCE [LARGE SCALE GENOMIC DNA]</scope>
    <source>
        <strain evidence="2 3">KCTC 32294</strain>
    </source>
</reference>
<proteinExistence type="predicted"/>
<evidence type="ECO:0000313" key="3">
    <source>
        <dbReference type="Proteomes" id="UP000606494"/>
    </source>
</evidence>
<keyword evidence="3" id="KW-1185">Reference proteome</keyword>
<feature type="transmembrane region" description="Helical" evidence="1">
    <location>
        <begin position="105"/>
        <end position="122"/>
    </location>
</feature>
<gene>
    <name evidence="2" type="primary">vanZ</name>
    <name evidence="2" type="ORF">H8B17_01690</name>
</gene>
<dbReference type="EMBL" id="JACNYK010000001">
    <property type="protein sequence ID" value="MBD1424279.1"/>
    <property type="molecule type" value="Genomic_DNA"/>
</dbReference>
<accession>A0ABR7XYY8</accession>
<keyword evidence="1" id="KW-0812">Transmembrane</keyword>